<evidence type="ECO:0000313" key="1">
    <source>
        <dbReference type="Proteomes" id="UP000036681"/>
    </source>
</evidence>
<accession>A0A0M3HUS9</accession>
<dbReference type="Proteomes" id="UP000036681">
    <property type="component" value="Unplaced"/>
</dbReference>
<organism evidence="1 2">
    <name type="scientific">Ascaris lumbricoides</name>
    <name type="common">Giant roundworm</name>
    <dbReference type="NCBI Taxonomy" id="6252"/>
    <lineage>
        <taxon>Eukaryota</taxon>
        <taxon>Metazoa</taxon>
        <taxon>Ecdysozoa</taxon>
        <taxon>Nematoda</taxon>
        <taxon>Chromadorea</taxon>
        <taxon>Rhabditida</taxon>
        <taxon>Spirurina</taxon>
        <taxon>Ascaridomorpha</taxon>
        <taxon>Ascaridoidea</taxon>
        <taxon>Ascarididae</taxon>
        <taxon>Ascaris</taxon>
    </lineage>
</organism>
<keyword evidence="1" id="KW-1185">Reference proteome</keyword>
<reference evidence="2" key="1">
    <citation type="submission" date="2017-02" db="UniProtKB">
        <authorList>
            <consortium name="WormBaseParasite"/>
        </authorList>
    </citation>
    <scope>IDENTIFICATION</scope>
</reference>
<evidence type="ECO:0000313" key="2">
    <source>
        <dbReference type="WBParaSite" id="ALUE_0000659401-mRNA-1"/>
    </source>
</evidence>
<name>A0A0M3HUS9_ASCLU</name>
<proteinExistence type="predicted"/>
<dbReference type="WBParaSite" id="ALUE_0000659401-mRNA-1">
    <property type="protein sequence ID" value="ALUE_0000659401-mRNA-1"/>
    <property type="gene ID" value="ALUE_0000659401"/>
</dbReference>
<sequence length="108" mass="11892">MHPRSGQPHRESVLFVSKHAFPEHTLLSEGRRFGSAPELGGGLVEVQIHYVGQLRAFLGVTREHEVWLAEFNLSLSSGLLVMLNTSADLVFCRAGAQIFYIPTRGCGT</sequence>
<dbReference type="AlphaFoldDB" id="A0A0M3HUS9"/>
<protein>
    <submittedName>
        <fullName evidence="2">AraC family transcriptional regulator</fullName>
    </submittedName>
</protein>